<evidence type="ECO:0000313" key="1">
    <source>
        <dbReference type="EMBL" id="GAA3379450.1"/>
    </source>
</evidence>
<dbReference type="Pfam" id="PF05721">
    <property type="entry name" value="PhyH"/>
    <property type="match status" value="1"/>
</dbReference>
<gene>
    <name evidence="1" type="ORF">GCM10020367_63030</name>
</gene>
<dbReference type="InterPro" id="IPR008775">
    <property type="entry name" value="Phytyl_CoA_dOase-like"/>
</dbReference>
<dbReference type="EMBL" id="BAAAYL010000001">
    <property type="protein sequence ID" value="GAA3379450.1"/>
    <property type="molecule type" value="Genomic_DNA"/>
</dbReference>
<evidence type="ECO:0000313" key="2">
    <source>
        <dbReference type="Proteomes" id="UP001499990"/>
    </source>
</evidence>
<dbReference type="Gene3D" id="2.60.120.620">
    <property type="entry name" value="q2cbj1_9rhob like domain"/>
    <property type="match status" value="1"/>
</dbReference>
<dbReference type="SUPFAM" id="SSF51197">
    <property type="entry name" value="Clavaminate synthase-like"/>
    <property type="match status" value="1"/>
</dbReference>
<evidence type="ECO:0008006" key="3">
    <source>
        <dbReference type="Google" id="ProtNLM"/>
    </source>
</evidence>
<name>A0ABP6SLS5_9ACTN</name>
<accession>A0ABP6SLS5</accession>
<dbReference type="Proteomes" id="UP001499990">
    <property type="component" value="Unassembled WGS sequence"/>
</dbReference>
<keyword evidence="2" id="KW-1185">Reference proteome</keyword>
<comment type="caution">
    <text evidence="1">The sequence shown here is derived from an EMBL/GenBank/DDBJ whole genome shotgun (WGS) entry which is preliminary data.</text>
</comment>
<protein>
    <recommendedName>
        <fullName evidence="3">Phytanoyl-CoA dioxygenase family protein</fullName>
    </recommendedName>
</protein>
<sequence>MALEAAQVRFFETFGFLHLPGLMTDKIEQITASFESVWVKAGRRRTPGKRACLVPFIDRDEYLSGLLDDPRIATIPAQLLGADFNYCTSDGNFYTGDTSYHSNAFMGGLSALKVAFYLDPVGPESGCLRVFPGSQKFSDDYAQVLSRDLDSSAELWGLGQAGLPAVPIPSEPGDVVVFAHGIKHGSFGGDEGRRLFVMNFAERCPQDRLPALREHIGSMARFWNDSYYGEAILASANAERMVHLQQILDNQDHLPELAARCRREMAGPAQG</sequence>
<organism evidence="1 2">
    <name type="scientific">Streptomyces sannanensis</name>
    <dbReference type="NCBI Taxonomy" id="285536"/>
    <lineage>
        <taxon>Bacteria</taxon>
        <taxon>Bacillati</taxon>
        <taxon>Actinomycetota</taxon>
        <taxon>Actinomycetes</taxon>
        <taxon>Kitasatosporales</taxon>
        <taxon>Streptomycetaceae</taxon>
        <taxon>Streptomyces</taxon>
    </lineage>
</organism>
<proteinExistence type="predicted"/>
<reference evidence="2" key="1">
    <citation type="journal article" date="2019" name="Int. J. Syst. Evol. Microbiol.">
        <title>The Global Catalogue of Microorganisms (GCM) 10K type strain sequencing project: providing services to taxonomists for standard genome sequencing and annotation.</title>
        <authorList>
            <consortium name="The Broad Institute Genomics Platform"/>
            <consortium name="The Broad Institute Genome Sequencing Center for Infectious Disease"/>
            <person name="Wu L."/>
            <person name="Ma J."/>
        </authorList>
    </citation>
    <scope>NUCLEOTIDE SEQUENCE [LARGE SCALE GENOMIC DNA]</scope>
    <source>
        <strain evidence="2">JCM 9651</strain>
    </source>
</reference>